<sequence length="393" mass="41797">MSSPLTWWARQSGPTRYRLYSLWTLQVSLIAVEIVLLVQADSWWARAGIVVAGLAAALSLHVRPVLRGHPPTHRARVITTGAAVVLVSVTAVAAIVSRIGEAPAAVGTSDAAVTGRVALMLFALAVGAFAAHPWWLLAAVAAAYGLAFGRDLPTILALGVSQLLAGAFMTALMLLTLWGLRILDELERRGDIEARLRVAEERLRFSRDLHDVVGRSFSAISVKSELARSLLSRGATERAGAELDEIAALAAESMDQMRTLVRGYRDIDLANEVRGARSLLSSAGCTLTVVGDVSDVPAHAHEPAAWLVREGTTNIVKHSSATAAVLELRNDGIRLSNNGVHRLGARTGGTTPSGLVGLAERLQAVGATVTTEADGDEFVVTVEWPTPVDRRQE</sequence>
<keyword evidence="4" id="KW-0812">Transmembrane</keyword>
<gene>
    <name evidence="6" type="ORF">DW322_01535</name>
</gene>
<evidence type="ECO:0000256" key="2">
    <source>
        <dbReference type="ARBA" id="ARBA00022777"/>
    </source>
</evidence>
<keyword evidence="3" id="KW-0902">Two-component regulatory system</keyword>
<keyword evidence="4" id="KW-0472">Membrane</keyword>
<feature type="transmembrane region" description="Helical" evidence="4">
    <location>
        <begin position="117"/>
        <end position="135"/>
    </location>
</feature>
<feature type="domain" description="Signal transduction histidine kinase subgroup 3 dimerisation and phosphoacceptor" evidence="5">
    <location>
        <begin position="201"/>
        <end position="267"/>
    </location>
</feature>
<feature type="transmembrane region" description="Helical" evidence="4">
    <location>
        <begin position="43"/>
        <end position="62"/>
    </location>
</feature>
<dbReference type="Gene3D" id="3.30.565.10">
    <property type="entry name" value="Histidine kinase-like ATPase, C-terminal domain"/>
    <property type="match status" value="1"/>
</dbReference>
<evidence type="ECO:0000256" key="4">
    <source>
        <dbReference type="SAM" id="Phobius"/>
    </source>
</evidence>
<dbReference type="PANTHER" id="PTHR24421:SF63">
    <property type="entry name" value="SENSOR HISTIDINE KINASE DESK"/>
    <property type="match status" value="1"/>
</dbReference>
<organism evidence="6 7">
    <name type="scientific">Rhodococcus rhodnii</name>
    <dbReference type="NCBI Taxonomy" id="38312"/>
    <lineage>
        <taxon>Bacteria</taxon>
        <taxon>Bacillati</taxon>
        <taxon>Actinomycetota</taxon>
        <taxon>Actinomycetes</taxon>
        <taxon>Mycobacteriales</taxon>
        <taxon>Nocardiaceae</taxon>
        <taxon>Rhodococcus</taxon>
    </lineage>
</organism>
<keyword evidence="4" id="KW-1133">Transmembrane helix</keyword>
<dbReference type="InterPro" id="IPR050482">
    <property type="entry name" value="Sensor_HK_TwoCompSys"/>
</dbReference>
<dbReference type="GO" id="GO:0000155">
    <property type="term" value="F:phosphorelay sensor kinase activity"/>
    <property type="evidence" value="ECO:0007669"/>
    <property type="project" value="InterPro"/>
</dbReference>
<protein>
    <submittedName>
        <fullName evidence="6">Histidine kinase</fullName>
    </submittedName>
</protein>
<feature type="transmembrane region" description="Helical" evidence="4">
    <location>
        <begin position="155"/>
        <end position="180"/>
    </location>
</feature>
<evidence type="ECO:0000259" key="5">
    <source>
        <dbReference type="Pfam" id="PF07730"/>
    </source>
</evidence>
<evidence type="ECO:0000313" key="7">
    <source>
        <dbReference type="Proteomes" id="UP000471120"/>
    </source>
</evidence>
<dbReference type="InterPro" id="IPR036890">
    <property type="entry name" value="HATPase_C_sf"/>
</dbReference>
<comment type="caution">
    <text evidence="6">The sequence shown here is derived from an EMBL/GenBank/DDBJ whole genome shotgun (WGS) entry which is preliminary data.</text>
</comment>
<evidence type="ECO:0000256" key="3">
    <source>
        <dbReference type="ARBA" id="ARBA00023012"/>
    </source>
</evidence>
<evidence type="ECO:0000313" key="6">
    <source>
        <dbReference type="EMBL" id="TXG92291.1"/>
    </source>
</evidence>
<dbReference type="InterPro" id="IPR011712">
    <property type="entry name" value="Sig_transdc_His_kin_sub3_dim/P"/>
</dbReference>
<dbReference type="Gene3D" id="1.20.5.1930">
    <property type="match status" value="1"/>
</dbReference>
<dbReference type="PANTHER" id="PTHR24421">
    <property type="entry name" value="NITRATE/NITRITE SENSOR PROTEIN NARX-RELATED"/>
    <property type="match status" value="1"/>
</dbReference>
<dbReference type="Pfam" id="PF07730">
    <property type="entry name" value="HisKA_3"/>
    <property type="match status" value="1"/>
</dbReference>
<proteinExistence type="predicted"/>
<keyword evidence="2 6" id="KW-0418">Kinase</keyword>
<dbReference type="Proteomes" id="UP000471120">
    <property type="component" value="Unassembled WGS sequence"/>
</dbReference>
<dbReference type="GO" id="GO:0016020">
    <property type="term" value="C:membrane"/>
    <property type="evidence" value="ECO:0007669"/>
    <property type="project" value="InterPro"/>
</dbReference>
<dbReference type="EMBL" id="QRCM01000001">
    <property type="protein sequence ID" value="TXG92291.1"/>
    <property type="molecule type" value="Genomic_DNA"/>
</dbReference>
<evidence type="ECO:0000256" key="1">
    <source>
        <dbReference type="ARBA" id="ARBA00022679"/>
    </source>
</evidence>
<accession>A0A6P2CKG2</accession>
<keyword evidence="1" id="KW-0808">Transferase</keyword>
<name>A0A6P2CKG2_9NOCA</name>
<feature type="transmembrane region" description="Helical" evidence="4">
    <location>
        <begin position="20"/>
        <end position="38"/>
    </location>
</feature>
<dbReference type="GO" id="GO:0046983">
    <property type="term" value="F:protein dimerization activity"/>
    <property type="evidence" value="ECO:0007669"/>
    <property type="project" value="InterPro"/>
</dbReference>
<dbReference type="RefSeq" id="WP_051111338.1">
    <property type="nucleotide sequence ID" value="NZ_QRCM01000001.1"/>
</dbReference>
<feature type="transmembrane region" description="Helical" evidence="4">
    <location>
        <begin position="74"/>
        <end position="96"/>
    </location>
</feature>
<dbReference type="AlphaFoldDB" id="A0A6P2CKG2"/>
<reference evidence="6 7" key="1">
    <citation type="submission" date="2018-07" db="EMBL/GenBank/DDBJ databases">
        <title>Genome sequence of Rhodococcus rhodnii ATCC 35071 from Rhodnius prolixus.</title>
        <authorList>
            <person name="Patel V."/>
            <person name="Vogel K.J."/>
        </authorList>
    </citation>
    <scope>NUCLEOTIDE SEQUENCE [LARGE SCALE GENOMIC DNA]</scope>
    <source>
        <strain evidence="6 7">ATCC 35071</strain>
    </source>
</reference>